<dbReference type="GO" id="GO:0005524">
    <property type="term" value="F:ATP binding"/>
    <property type="evidence" value="ECO:0007669"/>
    <property type="project" value="UniProtKB-KW"/>
</dbReference>
<evidence type="ECO:0000256" key="6">
    <source>
        <dbReference type="SAM" id="MobiDB-lite"/>
    </source>
</evidence>
<protein>
    <recommendedName>
        <fullName evidence="7">Protein kinase domain-containing protein</fullName>
    </recommendedName>
</protein>
<evidence type="ECO:0000256" key="4">
    <source>
        <dbReference type="ARBA" id="ARBA00022777"/>
    </source>
</evidence>
<dbReference type="PANTHER" id="PTHR24055">
    <property type="entry name" value="MITOGEN-ACTIVATED PROTEIN KINASE"/>
    <property type="match status" value="1"/>
</dbReference>
<dbReference type="InterPro" id="IPR000719">
    <property type="entry name" value="Prot_kinase_dom"/>
</dbReference>
<organism evidence="8 9">
    <name type="scientific">Steinernema carpocapsae</name>
    <name type="common">Entomopathogenic nematode</name>
    <dbReference type="NCBI Taxonomy" id="34508"/>
    <lineage>
        <taxon>Eukaryota</taxon>
        <taxon>Metazoa</taxon>
        <taxon>Ecdysozoa</taxon>
        <taxon>Nematoda</taxon>
        <taxon>Chromadorea</taxon>
        <taxon>Rhabditida</taxon>
        <taxon>Tylenchina</taxon>
        <taxon>Panagrolaimomorpha</taxon>
        <taxon>Strongyloidoidea</taxon>
        <taxon>Steinernematidae</taxon>
        <taxon>Steinernema</taxon>
    </lineage>
</organism>
<proteinExistence type="predicted"/>
<keyword evidence="4" id="KW-0418">Kinase</keyword>
<keyword evidence="5" id="KW-0067">ATP-binding</keyword>
<dbReference type="Proteomes" id="UP000298663">
    <property type="component" value="Unassembled WGS sequence"/>
</dbReference>
<dbReference type="Gene3D" id="3.30.200.20">
    <property type="entry name" value="Phosphorylase Kinase, domain 1"/>
    <property type="match status" value="1"/>
</dbReference>
<keyword evidence="3" id="KW-0547">Nucleotide-binding</keyword>
<evidence type="ECO:0000256" key="1">
    <source>
        <dbReference type="ARBA" id="ARBA00022527"/>
    </source>
</evidence>
<keyword evidence="1" id="KW-0723">Serine/threonine-protein kinase</keyword>
<evidence type="ECO:0000259" key="7">
    <source>
        <dbReference type="PROSITE" id="PS50011"/>
    </source>
</evidence>
<keyword evidence="2" id="KW-0808">Transferase</keyword>
<comment type="caution">
    <text evidence="8">The sequence shown here is derived from an EMBL/GenBank/DDBJ whole genome shotgun (WGS) entry which is preliminary data.</text>
</comment>
<name>A0A4U5P0U9_STECR</name>
<gene>
    <name evidence="8" type="ORF">L596_013621</name>
</gene>
<accession>A0A4U5P0U9</accession>
<dbReference type="Gene3D" id="1.10.510.10">
    <property type="entry name" value="Transferase(Phosphotransferase) domain 1"/>
    <property type="match status" value="1"/>
</dbReference>
<evidence type="ECO:0000256" key="5">
    <source>
        <dbReference type="ARBA" id="ARBA00022840"/>
    </source>
</evidence>
<dbReference type="SUPFAM" id="SSF56112">
    <property type="entry name" value="Protein kinase-like (PK-like)"/>
    <property type="match status" value="1"/>
</dbReference>
<feature type="region of interest" description="Disordered" evidence="6">
    <location>
        <begin position="382"/>
        <end position="405"/>
    </location>
</feature>
<sequence length="405" mass="46438">METTETDSQRLKEYFYDAYLMPGTMLSIPKRYKDLRLMSSSPRAMTFGAVDEVTRDQVAVKYVSNLADVDLAKYTLREIRLFLRSNHPNVVKMVNVLSPQVCLGEPNLDIVYIVLEKVQASLTHVINMARVGKHKLTQKHTSFMLYQILCGVKYLHKSGITHMDLKPDCIGVNEKGCAVKLFGFGLGRKRPDNLKMSPYVVTRFYRAPELLLEMDFDNRVDTWSIGCILAEMILKKVLFPGQNYFTQWTAIVSVLGKPKKEFFDKLKPKTREFALQTGPLPGKTVDELVPDNLAQSEDREPINLLNAKSFLDTVLKIDPALRSTVEEALKHPYVNYWYDKTEAEVPGMKDVKEMEIRMLNEEKSLEDYKGLIRRELDTYQRQPSNNVLGKPPPDTIYSGPFPILR</sequence>
<reference evidence="8 9" key="1">
    <citation type="journal article" date="2015" name="Genome Biol.">
        <title>Comparative genomics of Steinernema reveals deeply conserved gene regulatory networks.</title>
        <authorList>
            <person name="Dillman A.R."/>
            <person name="Macchietto M."/>
            <person name="Porter C.F."/>
            <person name="Rogers A."/>
            <person name="Williams B."/>
            <person name="Antoshechkin I."/>
            <person name="Lee M.M."/>
            <person name="Goodwin Z."/>
            <person name="Lu X."/>
            <person name="Lewis E.E."/>
            <person name="Goodrich-Blair H."/>
            <person name="Stock S.P."/>
            <person name="Adams B.J."/>
            <person name="Sternberg P.W."/>
            <person name="Mortazavi A."/>
        </authorList>
    </citation>
    <scope>NUCLEOTIDE SEQUENCE [LARGE SCALE GENOMIC DNA]</scope>
    <source>
        <strain evidence="8 9">ALL</strain>
    </source>
</reference>
<dbReference type="EMBL" id="AZBU02000003">
    <property type="protein sequence ID" value="TKR89532.1"/>
    <property type="molecule type" value="Genomic_DNA"/>
</dbReference>
<dbReference type="SMART" id="SM00220">
    <property type="entry name" value="S_TKc"/>
    <property type="match status" value="1"/>
</dbReference>
<dbReference type="STRING" id="34508.A0A4U5P0U9"/>
<keyword evidence="9" id="KW-1185">Reference proteome</keyword>
<dbReference type="InterPro" id="IPR011009">
    <property type="entry name" value="Kinase-like_dom_sf"/>
</dbReference>
<dbReference type="GO" id="GO:0004674">
    <property type="term" value="F:protein serine/threonine kinase activity"/>
    <property type="evidence" value="ECO:0007669"/>
    <property type="project" value="UniProtKB-KW"/>
</dbReference>
<feature type="domain" description="Protein kinase" evidence="7">
    <location>
        <begin position="32"/>
        <end position="334"/>
    </location>
</feature>
<dbReference type="InterPro" id="IPR050117">
    <property type="entry name" value="MAPK"/>
</dbReference>
<dbReference type="Pfam" id="PF00069">
    <property type="entry name" value="Pkinase"/>
    <property type="match status" value="1"/>
</dbReference>
<evidence type="ECO:0000256" key="3">
    <source>
        <dbReference type="ARBA" id="ARBA00022741"/>
    </source>
</evidence>
<dbReference type="PROSITE" id="PS50011">
    <property type="entry name" value="PROTEIN_KINASE_DOM"/>
    <property type="match status" value="1"/>
</dbReference>
<dbReference type="FunFam" id="1.10.510.10:FF:000624">
    <property type="entry name" value="Mitogen-activated protein kinase"/>
    <property type="match status" value="1"/>
</dbReference>
<evidence type="ECO:0000256" key="2">
    <source>
        <dbReference type="ARBA" id="ARBA00022679"/>
    </source>
</evidence>
<dbReference type="AlphaFoldDB" id="A0A4U5P0U9"/>
<reference evidence="8 9" key="2">
    <citation type="journal article" date="2019" name="G3 (Bethesda)">
        <title>Hybrid Assembly of the Genome of the Entomopathogenic Nematode Steinernema carpocapsae Identifies the X-Chromosome.</title>
        <authorList>
            <person name="Serra L."/>
            <person name="Macchietto M."/>
            <person name="Macias-Munoz A."/>
            <person name="McGill C.J."/>
            <person name="Rodriguez I.M."/>
            <person name="Rodriguez B."/>
            <person name="Murad R."/>
            <person name="Mortazavi A."/>
        </authorList>
    </citation>
    <scope>NUCLEOTIDE SEQUENCE [LARGE SCALE GENOMIC DNA]</scope>
    <source>
        <strain evidence="8 9">ALL</strain>
    </source>
</reference>
<evidence type="ECO:0000313" key="8">
    <source>
        <dbReference type="EMBL" id="TKR89532.1"/>
    </source>
</evidence>
<evidence type="ECO:0000313" key="9">
    <source>
        <dbReference type="Proteomes" id="UP000298663"/>
    </source>
</evidence>